<dbReference type="Pfam" id="PF10678">
    <property type="entry name" value="DUF2492"/>
    <property type="match status" value="1"/>
</dbReference>
<dbReference type="STRING" id="379097.SE23_19670"/>
<dbReference type="Proteomes" id="UP000030451">
    <property type="component" value="Unassembled WGS sequence"/>
</dbReference>
<dbReference type="RefSeq" id="WP_038140602.1">
    <property type="nucleotide sequence ID" value="NZ_JAVHXF010000022.1"/>
</dbReference>
<dbReference type="NCBIfam" id="TIGR03853">
    <property type="entry name" value="matur_matur"/>
    <property type="match status" value="1"/>
</dbReference>
<reference evidence="1 2" key="1">
    <citation type="submission" date="2014-10" db="EMBL/GenBank/DDBJ databases">
        <title>Genome sequencing of Vibrio sinaloensis T08.</title>
        <authorList>
            <person name="Chan K.-G."/>
            <person name="Mohamad N.I."/>
        </authorList>
    </citation>
    <scope>NUCLEOTIDE SEQUENCE [LARGE SCALE GENOMIC DNA]</scope>
    <source>
        <strain evidence="1 2">T08</strain>
    </source>
</reference>
<protein>
    <recommendedName>
        <fullName evidence="3">Metal-binding protein</fullName>
    </recommendedName>
</protein>
<evidence type="ECO:0008006" key="3">
    <source>
        <dbReference type="Google" id="ProtNLM"/>
    </source>
</evidence>
<comment type="caution">
    <text evidence="1">The sequence shown here is derived from an EMBL/GenBank/DDBJ whole genome shotgun (WGS) entry which is preliminary data.</text>
</comment>
<name>A0A0A5JMA4_PHOS4</name>
<dbReference type="OrthoDB" id="285410at2"/>
<evidence type="ECO:0000313" key="2">
    <source>
        <dbReference type="Proteomes" id="UP000030451"/>
    </source>
</evidence>
<dbReference type="AlphaFoldDB" id="A0A0A5JMA4"/>
<accession>A0A0A5JMA4</accession>
<evidence type="ECO:0000313" key="1">
    <source>
        <dbReference type="EMBL" id="KGY09043.1"/>
    </source>
</evidence>
<sequence>MTEIHAHNVLNLLREKPMSEAELRQAVNQEFGEHAMFRTCKLNGFDLDALLTFFIQKQKIVQHDGKWSVNMDRVCGH</sequence>
<proteinExistence type="predicted"/>
<dbReference type="EMBL" id="JRWP01000009">
    <property type="protein sequence ID" value="KGY09043.1"/>
    <property type="molecule type" value="Genomic_DNA"/>
</dbReference>
<gene>
    <name evidence="1" type="ORF">NM06_08960</name>
</gene>
<dbReference type="InterPro" id="IPR019620">
    <property type="entry name" value="Metal-bd_prot_put"/>
</dbReference>
<organism evidence="1 2">
    <name type="scientific">Photobacterium sp. (strain ATCC 43367)</name>
    <dbReference type="NCBI Taxonomy" id="379097"/>
    <lineage>
        <taxon>Bacteria</taxon>
        <taxon>Pseudomonadati</taxon>
        <taxon>Pseudomonadota</taxon>
        <taxon>Gammaproteobacteria</taxon>
        <taxon>Vibrionales</taxon>
        <taxon>Vibrionaceae</taxon>
        <taxon>Vibrio</taxon>
        <taxon>Vibrio oreintalis group</taxon>
    </lineage>
</organism>